<proteinExistence type="predicted"/>
<protein>
    <submittedName>
        <fullName evidence="1">Uncharacterized protein</fullName>
    </submittedName>
</protein>
<reference evidence="1 2" key="1">
    <citation type="submission" date="2023-10" db="EMBL/GenBank/DDBJ databases">
        <authorList>
            <person name="Botero Cardona J."/>
        </authorList>
    </citation>
    <scope>NUCLEOTIDE SEQUENCE [LARGE SCALE GENOMIC DNA]</scope>
    <source>
        <strain evidence="1 2">R-54839</strain>
    </source>
</reference>
<gene>
    <name evidence="1" type="ORF">R54839_PPFHFPJH_00643</name>
</gene>
<comment type="caution">
    <text evidence="1">The sequence shown here is derived from an EMBL/GenBank/DDBJ whole genome shotgun (WGS) entry which is preliminary data.</text>
</comment>
<evidence type="ECO:0000313" key="2">
    <source>
        <dbReference type="Proteomes" id="UP001314261"/>
    </source>
</evidence>
<dbReference type="EMBL" id="CAUZLR010000003">
    <property type="protein sequence ID" value="CAK1235509.1"/>
    <property type="molecule type" value="Genomic_DNA"/>
</dbReference>
<dbReference type="Proteomes" id="UP001314261">
    <property type="component" value="Unassembled WGS sequence"/>
</dbReference>
<sequence>MLLVGASESTVSGPLARFLSEDEGKYGQKSLDNCRV</sequence>
<organism evidence="1 2">
    <name type="scientific">Fructobacillus fructosus</name>
    <dbReference type="NCBI Taxonomy" id="1631"/>
    <lineage>
        <taxon>Bacteria</taxon>
        <taxon>Bacillati</taxon>
        <taxon>Bacillota</taxon>
        <taxon>Bacilli</taxon>
        <taxon>Lactobacillales</taxon>
        <taxon>Lactobacillaceae</taxon>
        <taxon>Fructobacillus</taxon>
    </lineage>
</organism>
<evidence type="ECO:0000313" key="1">
    <source>
        <dbReference type="EMBL" id="CAK1235509.1"/>
    </source>
</evidence>
<name>A0ABN9YSM1_9LACO</name>
<accession>A0ABN9YSM1</accession>
<keyword evidence="2" id="KW-1185">Reference proteome</keyword>